<dbReference type="RefSeq" id="XP_002788267.1">
    <property type="nucleotide sequence ID" value="XM_002788221.1"/>
</dbReference>
<dbReference type="AlphaFoldDB" id="C5K633"/>
<accession>C5K633</accession>
<proteinExistence type="predicted"/>
<evidence type="ECO:0008006" key="4">
    <source>
        <dbReference type="Google" id="ProtNLM"/>
    </source>
</evidence>
<evidence type="ECO:0000256" key="1">
    <source>
        <dbReference type="SAM" id="SignalP"/>
    </source>
</evidence>
<evidence type="ECO:0000313" key="2">
    <source>
        <dbReference type="EMBL" id="EER20063.1"/>
    </source>
</evidence>
<feature type="chain" id="PRO_5002953963" description="Chitinase" evidence="1">
    <location>
        <begin position="18"/>
        <end position="345"/>
    </location>
</feature>
<dbReference type="OMA" id="RESRCIY"/>
<dbReference type="EMBL" id="GG670840">
    <property type="protein sequence ID" value="EER20063.1"/>
    <property type="molecule type" value="Genomic_DNA"/>
</dbReference>
<feature type="signal peptide" evidence="1">
    <location>
        <begin position="1"/>
        <end position="17"/>
    </location>
</feature>
<sequence length="345" mass="39603">MGYTLVIVALTTCISIAVQNNVRVDSMSYRPMGTYVERQHIWADPEDTFIRFFRTDGARKYNRGDVYLNVTDASHEGEIFRPDLLAKFIVNFRMLSDNSARLYLFYSGGNGDDEKWAPAFVRVFKEFIYNYGLPEMGRLGISFNVELHDHNTWNKIFDAADTLKADSWMHPFNLAIDVMINFNNHDAQLVDEVMYRADHVTVRGIGNYDSYLDHSIMVFFLASCPNCTKDNYSNYKANITYMAVGNCHDPPSCSQTSMCAYYSNRSDDPKGGILYAYNQLTGAIDYIESYKYPFAHFFEAGGTHIMLDSFDWVMCFYGSETWDMLGLTRCVSEYRLASQKCRAQG</sequence>
<keyword evidence="1" id="KW-0732">Signal</keyword>
<protein>
    <recommendedName>
        <fullName evidence="4">Chitinase</fullName>
    </recommendedName>
</protein>
<dbReference type="Proteomes" id="UP000007800">
    <property type="component" value="Unassembled WGS sequence"/>
</dbReference>
<name>C5K633_PERM5</name>
<evidence type="ECO:0000313" key="3">
    <source>
        <dbReference type="Proteomes" id="UP000007800"/>
    </source>
</evidence>
<dbReference type="GeneID" id="9053603"/>
<reference evidence="2 3" key="1">
    <citation type="submission" date="2008-07" db="EMBL/GenBank/DDBJ databases">
        <authorList>
            <person name="El-Sayed N."/>
            <person name="Caler E."/>
            <person name="Inman J."/>
            <person name="Amedeo P."/>
            <person name="Hass B."/>
            <person name="Wortman J."/>
        </authorList>
    </citation>
    <scope>NUCLEOTIDE SEQUENCE [LARGE SCALE GENOMIC DNA]</scope>
    <source>
        <strain evidence="3">ATCC 50983 / TXsc</strain>
    </source>
</reference>
<keyword evidence="3" id="KW-1185">Reference proteome</keyword>
<gene>
    <name evidence="2" type="ORF">Pmar_PMAR007345</name>
</gene>
<organism evidence="3">
    <name type="scientific">Perkinsus marinus (strain ATCC 50983 / TXsc)</name>
    <dbReference type="NCBI Taxonomy" id="423536"/>
    <lineage>
        <taxon>Eukaryota</taxon>
        <taxon>Sar</taxon>
        <taxon>Alveolata</taxon>
        <taxon>Perkinsozoa</taxon>
        <taxon>Perkinsea</taxon>
        <taxon>Perkinsida</taxon>
        <taxon>Perkinsidae</taxon>
        <taxon>Perkinsus</taxon>
    </lineage>
</organism>
<dbReference type="InParanoid" id="C5K633"/>